<keyword evidence="3" id="KW-1185">Reference proteome</keyword>
<sequence>MARTQRKATTSQVYERLINRLDVALDSAQTAVQLRNEHPAEVELRGLSHAELELINAYLNRSEREVDRRSHGSSHVQETPSAANVIWLKDRVKQAKG</sequence>
<evidence type="ECO:0000313" key="2">
    <source>
        <dbReference type="EMBL" id="SOB54603.1"/>
    </source>
</evidence>
<dbReference type="EMBL" id="OBKZ01000049">
    <property type="protein sequence ID" value="SOB54603.1"/>
    <property type="molecule type" value="Genomic_DNA"/>
</dbReference>
<reference evidence="2 4" key="2">
    <citation type="submission" date="2017-08" db="EMBL/GenBank/DDBJ databases">
        <authorList>
            <person name="Chaillou S."/>
        </authorList>
    </citation>
    <scope>NUCLEOTIDE SEQUENCE [LARGE SCALE GENOMIC DNA]</scope>
    <source>
        <strain evidence="2 4">MFPA15A1205</strain>
    </source>
</reference>
<dbReference type="GeneID" id="61879090"/>
<dbReference type="EMBL" id="NQKG01000006">
    <property type="protein sequence ID" value="OZY55589.1"/>
    <property type="molecule type" value="Genomic_DNA"/>
</dbReference>
<accession>A0AAX2HDW7</accession>
<comment type="caution">
    <text evidence="2">The sequence shown here is derived from an EMBL/GenBank/DDBJ whole genome shotgun (WGS) entry which is preliminary data.</text>
</comment>
<proteinExistence type="predicted"/>
<name>A0AAX2HDW7_9PSED</name>
<dbReference type="KEGG" id="plq:AA042_06740"/>
<protein>
    <submittedName>
        <fullName evidence="2">Uncharacterized protein</fullName>
    </submittedName>
</protein>
<evidence type="ECO:0000313" key="4">
    <source>
        <dbReference type="Proteomes" id="UP000219564"/>
    </source>
</evidence>
<dbReference type="AlphaFoldDB" id="A0AAX2HDW7"/>
<reference evidence="1 3" key="1">
    <citation type="submission" date="2017-08" db="EMBL/GenBank/DDBJ databases">
        <title>Genomic and metabolic characterisation of spoilage-associated Pseudomonas species.</title>
        <authorList>
            <person name="Stanborough T."/>
            <person name="Fegan N."/>
            <person name="Powell S.M."/>
            <person name="Singh T."/>
            <person name="Tamplin M.L."/>
            <person name="Chandry P.S."/>
        </authorList>
    </citation>
    <scope>NUCLEOTIDE SEQUENCE [LARGE SCALE GENOMIC DNA]</scope>
    <source>
        <strain evidence="1 3">L1814</strain>
    </source>
</reference>
<evidence type="ECO:0000313" key="3">
    <source>
        <dbReference type="Proteomes" id="UP000216897"/>
    </source>
</evidence>
<gene>
    <name evidence="1" type="ORF">CJF38_09220</name>
    <name evidence="2" type="ORF">PLUA15_530029</name>
</gene>
<dbReference type="Proteomes" id="UP000219564">
    <property type="component" value="Unassembled WGS sequence"/>
</dbReference>
<organism evidence="2 4">
    <name type="scientific">Pseudomonas lundensis</name>
    <dbReference type="NCBI Taxonomy" id="86185"/>
    <lineage>
        <taxon>Bacteria</taxon>
        <taxon>Pseudomonadati</taxon>
        <taxon>Pseudomonadota</taxon>
        <taxon>Gammaproteobacteria</taxon>
        <taxon>Pseudomonadales</taxon>
        <taxon>Pseudomonadaceae</taxon>
        <taxon>Pseudomonas</taxon>
    </lineage>
</organism>
<dbReference type="Proteomes" id="UP000216897">
    <property type="component" value="Unassembled WGS sequence"/>
</dbReference>
<evidence type="ECO:0000313" key="1">
    <source>
        <dbReference type="EMBL" id="OZY55589.1"/>
    </source>
</evidence>
<dbReference type="RefSeq" id="WP_047279117.1">
    <property type="nucleotide sequence ID" value="NZ_CP062158.2"/>
</dbReference>